<evidence type="ECO:0000313" key="3">
    <source>
        <dbReference type="Proteomes" id="UP001217044"/>
    </source>
</evidence>
<dbReference type="InterPro" id="IPR035919">
    <property type="entry name" value="EAL_sf"/>
</dbReference>
<protein>
    <recommendedName>
        <fullName evidence="1">EAL domain-containing protein</fullName>
    </recommendedName>
</protein>
<keyword evidence="2" id="KW-0614">Plasmid</keyword>
<reference evidence="2 3" key="1">
    <citation type="submission" date="2022-12" db="EMBL/GenBank/DDBJ databases">
        <title>Genome Sequence of Deinococcus aquaticus Type Strain PB314.</title>
        <authorList>
            <person name="Albert C."/>
            <person name="Hill J."/>
            <person name="Boren L."/>
            <person name="Scholz-Ng S."/>
            <person name="Fatema N."/>
            <person name="Grosso R."/>
            <person name="Soboslay E."/>
            <person name="Tuohy J."/>
        </authorList>
    </citation>
    <scope>NUCLEOTIDE SEQUENCE [LARGE SCALE GENOMIC DNA]</scope>
    <source>
        <strain evidence="2 3">PB-314</strain>
        <plasmid evidence="2 3">pDATS01</plasmid>
    </source>
</reference>
<dbReference type="Proteomes" id="UP001217044">
    <property type="component" value="Plasmid pDATS01"/>
</dbReference>
<sequence>MIETAAQRAMLLDLGCTTGQGYLFARPLPPDAFCDQFLQSD</sequence>
<gene>
    <name evidence="2" type="ORF">M8445_16615</name>
</gene>
<name>A0ABY7V553_9DEIO</name>
<dbReference type="EMBL" id="CP115166">
    <property type="protein sequence ID" value="WDA60312.1"/>
    <property type="molecule type" value="Genomic_DNA"/>
</dbReference>
<dbReference type="InterPro" id="IPR001633">
    <property type="entry name" value="EAL_dom"/>
</dbReference>
<feature type="domain" description="EAL" evidence="1">
    <location>
        <begin position="1"/>
        <end position="41"/>
    </location>
</feature>
<dbReference type="PROSITE" id="PS50883">
    <property type="entry name" value="EAL"/>
    <property type="match status" value="1"/>
</dbReference>
<evidence type="ECO:0000313" key="2">
    <source>
        <dbReference type="EMBL" id="WDA60312.1"/>
    </source>
</evidence>
<evidence type="ECO:0000259" key="1">
    <source>
        <dbReference type="PROSITE" id="PS50883"/>
    </source>
</evidence>
<keyword evidence="3" id="KW-1185">Reference proteome</keyword>
<proteinExistence type="predicted"/>
<dbReference type="RefSeq" id="WP_273991092.1">
    <property type="nucleotide sequence ID" value="NZ_BAABQT010000037.1"/>
</dbReference>
<accession>A0ABY7V553</accession>
<dbReference type="Gene3D" id="3.20.20.450">
    <property type="entry name" value="EAL domain"/>
    <property type="match status" value="1"/>
</dbReference>
<dbReference type="SUPFAM" id="SSF141868">
    <property type="entry name" value="EAL domain-like"/>
    <property type="match status" value="1"/>
</dbReference>
<geneLocation type="plasmid" evidence="2 3">
    <name>pDATS01</name>
</geneLocation>
<organism evidence="2 3">
    <name type="scientific">Deinococcus aquaticus</name>
    <dbReference type="NCBI Taxonomy" id="328692"/>
    <lineage>
        <taxon>Bacteria</taxon>
        <taxon>Thermotogati</taxon>
        <taxon>Deinococcota</taxon>
        <taxon>Deinococci</taxon>
        <taxon>Deinococcales</taxon>
        <taxon>Deinococcaceae</taxon>
        <taxon>Deinococcus</taxon>
    </lineage>
</organism>